<comment type="caution">
    <text evidence="2">The sequence shown here is derived from an EMBL/GenBank/DDBJ whole genome shotgun (WGS) entry which is preliminary data.</text>
</comment>
<protein>
    <submittedName>
        <fullName evidence="2">Uncharacterized protein</fullName>
    </submittedName>
</protein>
<feature type="compositionally biased region" description="Basic and acidic residues" evidence="1">
    <location>
        <begin position="614"/>
        <end position="632"/>
    </location>
</feature>
<feature type="compositionally biased region" description="Basic and acidic residues" evidence="1">
    <location>
        <begin position="496"/>
        <end position="506"/>
    </location>
</feature>
<feature type="region of interest" description="Disordered" evidence="1">
    <location>
        <begin position="606"/>
        <end position="641"/>
    </location>
</feature>
<feature type="region of interest" description="Disordered" evidence="1">
    <location>
        <begin position="381"/>
        <end position="400"/>
    </location>
</feature>
<accession>A0A438GQ35</accession>
<feature type="region of interest" description="Disordered" evidence="1">
    <location>
        <begin position="543"/>
        <end position="563"/>
    </location>
</feature>
<gene>
    <name evidence="2" type="ORF">CK203_053256</name>
</gene>
<proteinExistence type="predicted"/>
<feature type="compositionally biased region" description="Basic and acidic residues" evidence="1">
    <location>
        <begin position="320"/>
        <end position="345"/>
    </location>
</feature>
<feature type="compositionally biased region" description="Basic and acidic residues" evidence="1">
    <location>
        <begin position="989"/>
        <end position="999"/>
    </location>
</feature>
<feature type="compositionally biased region" description="Basic and acidic residues" evidence="1">
    <location>
        <begin position="1011"/>
        <end position="1039"/>
    </location>
</feature>
<feature type="compositionally biased region" description="Polar residues" evidence="1">
    <location>
        <begin position="423"/>
        <end position="439"/>
    </location>
</feature>
<evidence type="ECO:0000256" key="1">
    <source>
        <dbReference type="SAM" id="MobiDB-lite"/>
    </source>
</evidence>
<feature type="compositionally biased region" description="Polar residues" evidence="1">
    <location>
        <begin position="969"/>
        <end position="988"/>
    </location>
</feature>
<feature type="compositionally biased region" description="Basic residues" evidence="1">
    <location>
        <begin position="679"/>
        <end position="690"/>
    </location>
</feature>
<feature type="compositionally biased region" description="Low complexity" evidence="1">
    <location>
        <begin position="1191"/>
        <end position="1204"/>
    </location>
</feature>
<feature type="compositionally biased region" description="Basic and acidic residues" evidence="1">
    <location>
        <begin position="855"/>
        <end position="874"/>
    </location>
</feature>
<evidence type="ECO:0000313" key="2">
    <source>
        <dbReference type="EMBL" id="RVW74321.1"/>
    </source>
</evidence>
<feature type="region of interest" description="Disordered" evidence="1">
    <location>
        <begin position="421"/>
        <end position="516"/>
    </location>
</feature>
<feature type="region of interest" description="Disordered" evidence="1">
    <location>
        <begin position="1070"/>
        <end position="1248"/>
    </location>
</feature>
<reference evidence="2 3" key="1">
    <citation type="journal article" date="2018" name="PLoS Genet.">
        <title>Population sequencing reveals clonal diversity and ancestral inbreeding in the grapevine cultivar Chardonnay.</title>
        <authorList>
            <person name="Roach M.J."/>
            <person name="Johnson D.L."/>
            <person name="Bohlmann J."/>
            <person name="van Vuuren H.J."/>
            <person name="Jones S.J."/>
            <person name="Pretorius I.S."/>
            <person name="Schmidt S.A."/>
            <person name="Borneman A.R."/>
        </authorList>
    </citation>
    <scope>NUCLEOTIDE SEQUENCE [LARGE SCALE GENOMIC DNA]</scope>
    <source>
        <strain evidence="3">cv. Chardonnay</strain>
        <tissue evidence="2">Leaf</tissue>
    </source>
</reference>
<feature type="compositionally biased region" description="Basic and acidic residues" evidence="1">
    <location>
        <begin position="950"/>
        <end position="961"/>
    </location>
</feature>
<feature type="compositionally biased region" description="Basic and acidic residues" evidence="1">
    <location>
        <begin position="267"/>
        <end position="279"/>
    </location>
</feature>
<feature type="region of interest" description="Disordered" evidence="1">
    <location>
        <begin position="245"/>
        <end position="345"/>
    </location>
</feature>
<dbReference type="EMBL" id="QGNW01000372">
    <property type="protein sequence ID" value="RVW74321.1"/>
    <property type="molecule type" value="Genomic_DNA"/>
</dbReference>
<dbReference type="Proteomes" id="UP000288805">
    <property type="component" value="Unassembled WGS sequence"/>
</dbReference>
<sequence length="1248" mass="137264">MVFNDVNDGTQFSLRFPCEPTVQYSFIDTSLDTHIAMIVSDVDTVADLKKKILLEHPLCFSSIGKIKIHALKVKRKGFFYHLSDSMFVRSAFDGVKRTWFLHVDASSSVEQSENQLACNPDSGNLLLCLPSADGVDLQPDEPSKKLSVLDESSLPQIKANQSANEKVLSADEFGSGDPIVERSKVLEVEVKHISDDHHKTSFVSNKKSDPEEKCNLYSGEIELPGRHTKQKKNDNRIDDMQYNGSLEGALKTEPIPKKRQKIKNKHKDALSDHALKEDNAPPFHASGKDTSQQENVILENPVGNAGVKGPNDMKMGNKQISDDPGEKSSSEISKRSDYGVQKKHDPCEEIQVQGTHVECHDIKLKDTIDVQCNSSLGGIAQPKPAAKKKRKIVKNNESEGPVKENEVLLCNFNKETSEAKIGSTENTLENEQKIINSNLEGLPTQPPEPNCLIRTSSSTGKRKRKKKSSNPCSQAVSEIPSEKDARQESSNATVEINHKDSGREFDTAIVPGESIQDATHSRPYALSLKEKYSGPVQAVEIPSLSPDVDMNEADASNMGRKSDVSELGAAYEVKRTKSSKKHHAVDGRDLSVKELDSLRKDLELSEQENVVPGDHLKLGIDQTDKSEGEKEMSLNNDPNGMLSEKCRLSRFDGSEMNMKEVIASSKLLDASVGMEHQKPAVKRKKSKKAKNSVEGTPVGSNMEHAKDTLNGFASTEPHNAFNGNHSSNEADKGESILSQTERTEVLKTKVKNTSLLGVDREIDAMSGNEMESFHLTHISKTQVNTEDMADAKVRKKTKKQSSTAKNLSDLQKKELDVGPEVSTSSTHKIKVDVPSKIKRKTKSVKTSSTNQFKRSKLETEKDAGTEVESLHPKQDPGTFDSSQIPSSYALENNPVGRPLEANVDGNLLKLACINEANDHKEVSSCQSDMVNMPRQSLHKVVAPAQVLADEDTKVKRSERVSKTNKNKKMSNVDSVGTSRDLQNSLKTNKSQDVEKKSEGDNQLQDPLSVDGHNKLMPESDSKFSKVSRNDLKSPHDIGKFDTIPEEIRWPNVVNASGTSSTAHAFLKENGKASLSTSSSDSSEDRTYQNKRGKRQSNLDRYRVTVRKAPRKNPGEVVNSSHQRKSLLATYGSIFNDGGSESSEDHDGVENSDASTRTPSDSSASSDYTEGENNQHLDSSHGLYSTKRNESGAKSIGKSNSSGSKNVTMDVILRSSSRFKKAKLTASQSELNDTESQHVEFVPDSQANL</sequence>
<feature type="region of interest" description="Disordered" evidence="1">
    <location>
        <begin position="788"/>
        <end position="882"/>
    </location>
</feature>
<evidence type="ECO:0000313" key="3">
    <source>
        <dbReference type="Proteomes" id="UP000288805"/>
    </source>
</evidence>
<feature type="compositionally biased region" description="Low complexity" evidence="1">
    <location>
        <begin position="1151"/>
        <end position="1166"/>
    </location>
</feature>
<organism evidence="2 3">
    <name type="scientific">Vitis vinifera</name>
    <name type="common">Grape</name>
    <dbReference type="NCBI Taxonomy" id="29760"/>
    <lineage>
        <taxon>Eukaryota</taxon>
        <taxon>Viridiplantae</taxon>
        <taxon>Streptophyta</taxon>
        <taxon>Embryophyta</taxon>
        <taxon>Tracheophyta</taxon>
        <taxon>Spermatophyta</taxon>
        <taxon>Magnoliopsida</taxon>
        <taxon>eudicotyledons</taxon>
        <taxon>Gunneridae</taxon>
        <taxon>Pentapetalae</taxon>
        <taxon>rosids</taxon>
        <taxon>Vitales</taxon>
        <taxon>Vitaceae</taxon>
        <taxon>Viteae</taxon>
        <taxon>Vitis</taxon>
    </lineage>
</organism>
<dbReference type="AlphaFoldDB" id="A0A438GQ35"/>
<feature type="region of interest" description="Disordered" evidence="1">
    <location>
        <begin position="673"/>
        <end position="704"/>
    </location>
</feature>
<name>A0A438GQ35_VITVI</name>
<feature type="compositionally biased region" description="Polar residues" evidence="1">
    <location>
        <begin position="800"/>
        <end position="809"/>
    </location>
</feature>
<feature type="compositionally biased region" description="Basic residues" evidence="1">
    <location>
        <begin position="257"/>
        <end position="266"/>
    </location>
</feature>
<feature type="region of interest" description="Disordered" evidence="1">
    <location>
        <begin position="948"/>
        <end position="1039"/>
    </location>
</feature>